<gene>
    <name evidence="2" type="ORF">DARMORV10_C09P71400.1</name>
</gene>
<keyword evidence="1" id="KW-0732">Signal</keyword>
<dbReference type="EMBL" id="HG994373">
    <property type="protein sequence ID" value="CAF1790445.1"/>
    <property type="molecule type" value="Genomic_DNA"/>
</dbReference>
<proteinExistence type="predicted"/>
<accession>A0A816JD14</accession>
<name>A0A816JD14_BRANA</name>
<organism evidence="2">
    <name type="scientific">Brassica napus</name>
    <name type="common">Rape</name>
    <dbReference type="NCBI Taxonomy" id="3708"/>
    <lineage>
        <taxon>Eukaryota</taxon>
        <taxon>Viridiplantae</taxon>
        <taxon>Streptophyta</taxon>
        <taxon>Embryophyta</taxon>
        <taxon>Tracheophyta</taxon>
        <taxon>Spermatophyta</taxon>
        <taxon>Magnoliopsida</taxon>
        <taxon>eudicotyledons</taxon>
        <taxon>Gunneridae</taxon>
        <taxon>Pentapetalae</taxon>
        <taxon>rosids</taxon>
        <taxon>malvids</taxon>
        <taxon>Brassicales</taxon>
        <taxon>Brassicaceae</taxon>
        <taxon>Brassiceae</taxon>
        <taxon>Brassica</taxon>
    </lineage>
</organism>
<evidence type="ECO:0000313" key="2">
    <source>
        <dbReference type="EMBL" id="CAF1790445.1"/>
    </source>
</evidence>
<dbReference type="OrthoDB" id="1937538at2759"/>
<feature type="chain" id="PRO_5033066200" evidence="1">
    <location>
        <begin position="25"/>
        <end position="112"/>
    </location>
</feature>
<feature type="signal peptide" evidence="1">
    <location>
        <begin position="1"/>
        <end position="24"/>
    </location>
</feature>
<dbReference type="KEGG" id="bna:106444569"/>
<dbReference type="AlphaFoldDB" id="A0A816JD14"/>
<reference evidence="2" key="1">
    <citation type="submission" date="2021-01" db="EMBL/GenBank/DDBJ databases">
        <authorList>
            <consortium name="Genoscope - CEA"/>
            <person name="William W."/>
        </authorList>
    </citation>
    <scope>NUCLEOTIDE SEQUENCE</scope>
</reference>
<evidence type="ECO:0000256" key="1">
    <source>
        <dbReference type="SAM" id="SignalP"/>
    </source>
</evidence>
<sequence length="112" mass="11646">MDRYGALILILLTSVSQLVSFSTARNIPGEEFLPVTDGVIISGEVSALSKTVKGKLATVVGCESEDDHFMAGYSSSPGVYVAGIYGSLVLNVLPKGSVPASGPSKRINDVKT</sequence>
<dbReference type="Proteomes" id="UP001295469">
    <property type="component" value="Chromosome C09"/>
</dbReference>
<protein>
    <submittedName>
        <fullName evidence="2">(rape) hypothetical protein</fullName>
    </submittedName>
</protein>